<evidence type="ECO:0000313" key="8">
    <source>
        <dbReference type="Proteomes" id="UP001178354"/>
    </source>
</evidence>
<dbReference type="GO" id="GO:0016020">
    <property type="term" value="C:membrane"/>
    <property type="evidence" value="ECO:0007669"/>
    <property type="project" value="UniProtKB-SubCell"/>
</dbReference>
<dbReference type="Proteomes" id="UP001178354">
    <property type="component" value="Unassembled WGS sequence"/>
</dbReference>
<protein>
    <submittedName>
        <fullName evidence="7">Yip1 family protein</fullName>
    </submittedName>
</protein>
<accession>A0AAW8AX25</accession>
<evidence type="ECO:0000256" key="4">
    <source>
        <dbReference type="ARBA" id="ARBA00023136"/>
    </source>
</evidence>
<sequence length="199" mass="22249">MLGHIVGLLYDPQTEWKKIGALPEETLKRMSIYFIFLGMVPAIGFYIGTTQFGWTIIGDEPVRITEASAIPLVVLFYFALMGALIFIGWMIGWMSKTYNAETNSFKGFVFMGLCCSPVFLAGIFAVYPIWWFDLLLATAACSYAIRLMYLGIPDVMHVPEDQGFLYASAIFAMALVYVVVVLVATVLLWEYVAAPVFTN</sequence>
<reference evidence="7" key="1">
    <citation type="journal article" date="2010" name="Int. J. Syst. Evol. Microbiol.">
        <title>Porticoccus litoralis gen. nov., sp. nov., a gammaproteobacterium isolated from the Yellow Sea.</title>
        <authorList>
            <person name="Oh H.M."/>
            <person name="Kim H."/>
            <person name="Kim K.M."/>
            <person name="Min G.S."/>
            <person name="Cho J.C."/>
        </authorList>
    </citation>
    <scope>NUCLEOTIDE SEQUENCE</scope>
    <source>
        <strain evidence="7">DSM 25064</strain>
    </source>
</reference>
<feature type="transmembrane region" description="Helical" evidence="5">
    <location>
        <begin position="105"/>
        <end position="128"/>
    </location>
</feature>
<feature type="transmembrane region" description="Helical" evidence="5">
    <location>
        <begin position="69"/>
        <end position="93"/>
    </location>
</feature>
<dbReference type="EMBL" id="JAUUUU010000001">
    <property type="protein sequence ID" value="MDP1519557.1"/>
    <property type="molecule type" value="Genomic_DNA"/>
</dbReference>
<name>A0AAW8AX25_9GAMM</name>
<dbReference type="RefSeq" id="WP_305169071.1">
    <property type="nucleotide sequence ID" value="NZ_JAUUUU010000001.1"/>
</dbReference>
<gene>
    <name evidence="7" type="ORF">Q8A57_01065</name>
</gene>
<dbReference type="InterPro" id="IPR006977">
    <property type="entry name" value="Yip1_dom"/>
</dbReference>
<keyword evidence="3 5" id="KW-1133">Transmembrane helix</keyword>
<evidence type="ECO:0000256" key="5">
    <source>
        <dbReference type="SAM" id="Phobius"/>
    </source>
</evidence>
<organism evidence="7 8">
    <name type="scientific">Porticoccus litoralis</name>
    <dbReference type="NCBI Taxonomy" id="434086"/>
    <lineage>
        <taxon>Bacteria</taxon>
        <taxon>Pseudomonadati</taxon>
        <taxon>Pseudomonadota</taxon>
        <taxon>Gammaproteobacteria</taxon>
        <taxon>Cellvibrionales</taxon>
        <taxon>Porticoccaceae</taxon>
        <taxon>Porticoccus</taxon>
    </lineage>
</organism>
<evidence type="ECO:0000259" key="6">
    <source>
        <dbReference type="Pfam" id="PF04893"/>
    </source>
</evidence>
<dbReference type="AlphaFoldDB" id="A0AAW8AX25"/>
<proteinExistence type="predicted"/>
<keyword evidence="2 5" id="KW-0812">Transmembrane</keyword>
<feature type="transmembrane region" description="Helical" evidence="5">
    <location>
        <begin position="32"/>
        <end position="57"/>
    </location>
</feature>
<keyword evidence="8" id="KW-1185">Reference proteome</keyword>
<reference evidence="7" key="2">
    <citation type="submission" date="2023-08" db="EMBL/GenBank/DDBJ databases">
        <authorList>
            <person name="Luo J."/>
        </authorList>
    </citation>
    <scope>NUCLEOTIDE SEQUENCE</scope>
    <source>
        <strain evidence="7">DSM 25064</strain>
    </source>
</reference>
<evidence type="ECO:0000256" key="3">
    <source>
        <dbReference type="ARBA" id="ARBA00022989"/>
    </source>
</evidence>
<comment type="subcellular location">
    <subcellularLocation>
        <location evidence="1">Membrane</location>
        <topology evidence="1">Multi-pass membrane protein</topology>
    </subcellularLocation>
</comment>
<evidence type="ECO:0000256" key="1">
    <source>
        <dbReference type="ARBA" id="ARBA00004141"/>
    </source>
</evidence>
<evidence type="ECO:0000313" key="7">
    <source>
        <dbReference type="EMBL" id="MDP1519557.1"/>
    </source>
</evidence>
<feature type="transmembrane region" description="Helical" evidence="5">
    <location>
        <begin position="134"/>
        <end position="152"/>
    </location>
</feature>
<evidence type="ECO:0000256" key="2">
    <source>
        <dbReference type="ARBA" id="ARBA00022692"/>
    </source>
</evidence>
<keyword evidence="4 5" id="KW-0472">Membrane</keyword>
<feature type="transmembrane region" description="Helical" evidence="5">
    <location>
        <begin position="164"/>
        <end position="189"/>
    </location>
</feature>
<dbReference type="Pfam" id="PF04893">
    <property type="entry name" value="Yip1"/>
    <property type="match status" value="1"/>
</dbReference>
<feature type="domain" description="Yip1" evidence="6">
    <location>
        <begin position="7"/>
        <end position="180"/>
    </location>
</feature>
<comment type="caution">
    <text evidence="7">The sequence shown here is derived from an EMBL/GenBank/DDBJ whole genome shotgun (WGS) entry which is preliminary data.</text>
</comment>